<evidence type="ECO:0000313" key="7">
    <source>
        <dbReference type="Proteomes" id="UP001596037"/>
    </source>
</evidence>
<dbReference type="PANTHER" id="PTHR30204">
    <property type="entry name" value="REDOX-CYCLING DRUG-SENSING TRANSCRIPTIONAL ACTIVATOR SOXR"/>
    <property type="match status" value="1"/>
</dbReference>
<dbReference type="PANTHER" id="PTHR30204:SF69">
    <property type="entry name" value="MERR-FAMILY TRANSCRIPTIONAL REGULATOR"/>
    <property type="match status" value="1"/>
</dbReference>
<feature type="domain" description="HTH merR-type" evidence="5">
    <location>
        <begin position="1"/>
        <end position="72"/>
    </location>
</feature>
<evidence type="ECO:0000259" key="5">
    <source>
        <dbReference type="PROSITE" id="PS50937"/>
    </source>
</evidence>
<gene>
    <name evidence="6" type="ORF">ACFPOE_21540</name>
</gene>
<dbReference type="PROSITE" id="PS50937">
    <property type="entry name" value="HTH_MERR_2"/>
    <property type="match status" value="1"/>
</dbReference>
<keyword evidence="3" id="KW-0238">DNA-binding</keyword>
<protein>
    <submittedName>
        <fullName evidence="6">MerR family transcriptional regulator</fullName>
    </submittedName>
</protein>
<name>A0ABW0NJD4_9BURK</name>
<dbReference type="InterPro" id="IPR009061">
    <property type="entry name" value="DNA-bd_dom_put_sf"/>
</dbReference>
<dbReference type="InterPro" id="IPR047057">
    <property type="entry name" value="MerR_fam"/>
</dbReference>
<reference evidence="7" key="1">
    <citation type="journal article" date="2019" name="Int. J. Syst. Evol. Microbiol.">
        <title>The Global Catalogue of Microorganisms (GCM) 10K type strain sequencing project: providing services to taxonomists for standard genome sequencing and annotation.</title>
        <authorList>
            <consortium name="The Broad Institute Genomics Platform"/>
            <consortium name="The Broad Institute Genome Sequencing Center for Infectious Disease"/>
            <person name="Wu L."/>
            <person name="Ma J."/>
        </authorList>
    </citation>
    <scope>NUCLEOTIDE SEQUENCE [LARGE SCALE GENOMIC DNA]</scope>
    <source>
        <strain evidence="7">CCUG 57401</strain>
    </source>
</reference>
<keyword evidence="1" id="KW-0678">Repressor</keyword>
<keyword evidence="2" id="KW-0805">Transcription regulation</keyword>
<evidence type="ECO:0000256" key="1">
    <source>
        <dbReference type="ARBA" id="ARBA00022491"/>
    </source>
</evidence>
<organism evidence="6 7">
    <name type="scientific">Caenimonas terrae</name>
    <dbReference type="NCBI Taxonomy" id="696074"/>
    <lineage>
        <taxon>Bacteria</taxon>
        <taxon>Pseudomonadati</taxon>
        <taxon>Pseudomonadota</taxon>
        <taxon>Betaproteobacteria</taxon>
        <taxon>Burkholderiales</taxon>
        <taxon>Comamonadaceae</taxon>
        <taxon>Caenimonas</taxon>
    </lineage>
</organism>
<accession>A0ABW0NJD4</accession>
<dbReference type="InterPro" id="IPR000551">
    <property type="entry name" value="MerR-type_HTH_dom"/>
</dbReference>
<proteinExistence type="predicted"/>
<dbReference type="RefSeq" id="WP_376852381.1">
    <property type="nucleotide sequence ID" value="NZ_JBHSMF010000010.1"/>
</dbReference>
<keyword evidence="7" id="KW-1185">Reference proteome</keyword>
<dbReference type="SMART" id="SM00422">
    <property type="entry name" value="HTH_MERR"/>
    <property type="match status" value="1"/>
</dbReference>
<dbReference type="SUPFAM" id="SSF46955">
    <property type="entry name" value="Putative DNA-binding domain"/>
    <property type="match status" value="1"/>
</dbReference>
<dbReference type="Proteomes" id="UP001596037">
    <property type="component" value="Unassembled WGS sequence"/>
</dbReference>
<evidence type="ECO:0000256" key="3">
    <source>
        <dbReference type="ARBA" id="ARBA00023125"/>
    </source>
</evidence>
<dbReference type="Pfam" id="PF13411">
    <property type="entry name" value="MerR_1"/>
    <property type="match status" value="1"/>
</dbReference>
<evidence type="ECO:0000256" key="2">
    <source>
        <dbReference type="ARBA" id="ARBA00023015"/>
    </source>
</evidence>
<evidence type="ECO:0000256" key="4">
    <source>
        <dbReference type="ARBA" id="ARBA00023163"/>
    </source>
</evidence>
<evidence type="ECO:0000313" key="6">
    <source>
        <dbReference type="EMBL" id="MFC5500140.1"/>
    </source>
</evidence>
<sequence>MWIAEFARRGGVKPTTVRHYVREGLLTPKAGLAGGSRPYLEFTDTDLRLLNAIQAGQSVGMSLREIQTLVAERRSGNGKGKMLRALVSQRDKLRRRGIELHTMLSFLDQKIAWLEAGASGPAPALRHATSS</sequence>
<dbReference type="Gene3D" id="1.10.1660.10">
    <property type="match status" value="1"/>
</dbReference>
<dbReference type="EMBL" id="JBHSMF010000010">
    <property type="protein sequence ID" value="MFC5500140.1"/>
    <property type="molecule type" value="Genomic_DNA"/>
</dbReference>
<keyword evidence="4" id="KW-0804">Transcription</keyword>
<comment type="caution">
    <text evidence="6">The sequence shown here is derived from an EMBL/GenBank/DDBJ whole genome shotgun (WGS) entry which is preliminary data.</text>
</comment>